<name>A0A7T0FZI8_9BACT</name>
<evidence type="ECO:0000313" key="1">
    <source>
        <dbReference type="EMBL" id="QPJ61625.1"/>
    </source>
</evidence>
<evidence type="ECO:0000313" key="2">
    <source>
        <dbReference type="Proteomes" id="UP000594688"/>
    </source>
</evidence>
<protein>
    <submittedName>
        <fullName evidence="1">Uncharacterized protein</fullName>
    </submittedName>
</protein>
<accession>A0A7T0FZI8</accession>
<dbReference type="AlphaFoldDB" id="A0A7T0FZI8"/>
<organism evidence="1 2">
    <name type="scientific">Candidatus Nitronauta litoralis</name>
    <dbReference type="NCBI Taxonomy" id="2705533"/>
    <lineage>
        <taxon>Bacteria</taxon>
        <taxon>Pseudomonadati</taxon>
        <taxon>Nitrospinota/Tectimicrobiota group</taxon>
        <taxon>Nitrospinota</taxon>
        <taxon>Nitrospinia</taxon>
        <taxon>Nitrospinales</taxon>
        <taxon>Nitrospinaceae</taxon>
        <taxon>Candidatus Nitronauta</taxon>
    </lineage>
</organism>
<reference evidence="1 2" key="1">
    <citation type="submission" date="2020-02" db="EMBL/GenBank/DDBJ databases">
        <title>Genomic and physiological characterization of two novel Nitrospinaceae genera.</title>
        <authorList>
            <person name="Mueller A.J."/>
            <person name="Jung M.-Y."/>
            <person name="Strachan C.R."/>
            <person name="Herbold C.W."/>
            <person name="Kirkegaard R.H."/>
            <person name="Daims H."/>
        </authorList>
    </citation>
    <scope>NUCLEOTIDE SEQUENCE [LARGE SCALE GENOMIC DNA]</scope>
    <source>
        <strain evidence="1">EB</strain>
    </source>
</reference>
<dbReference type="EMBL" id="CP048685">
    <property type="protein sequence ID" value="QPJ61625.1"/>
    <property type="molecule type" value="Genomic_DNA"/>
</dbReference>
<gene>
    <name evidence="1" type="ORF">G3M70_06885</name>
</gene>
<sequence>MMFQEISLGKEQGIELNGSFLSFSKEIIRDKLGRRLDTLRVTKNRQPSIVLLDSIDDNQCVDSPRIFCVFSKLKEDKIIIFGGKKVYWLDLDAMKILREFTLGRDEIDSEFSSSKIVAVDNGILVVLEAEVFLIDNNMKLAWHRRKLYTDIFSKIENGFAFFISDSNRMFKLSLSDGDIFP</sequence>
<dbReference type="Proteomes" id="UP000594688">
    <property type="component" value="Chromosome"/>
</dbReference>
<dbReference type="KEGG" id="nli:G3M70_06885"/>
<proteinExistence type="predicted"/>